<dbReference type="AlphaFoldDB" id="A0AAQ3PKL6"/>
<gene>
    <name evidence="2" type="ORF">V8G54_000071</name>
</gene>
<accession>A0AAQ3PKL6</accession>
<proteinExistence type="predicted"/>
<dbReference type="Proteomes" id="UP001374535">
    <property type="component" value="Mitochondrion MT"/>
</dbReference>
<protein>
    <submittedName>
        <fullName evidence="2">Uncharacterized protein</fullName>
    </submittedName>
</protein>
<dbReference type="EMBL" id="CP144701">
    <property type="protein sequence ID" value="WVZ26902.1"/>
    <property type="molecule type" value="Genomic_DNA"/>
</dbReference>
<keyword evidence="2" id="KW-0496">Mitochondrion</keyword>
<keyword evidence="3" id="KW-1185">Reference proteome</keyword>
<geneLocation type="mitochondrion" evidence="2"/>
<name>A0AAQ3PKL6_VIGMU</name>
<organism evidence="2 3">
    <name type="scientific">Vigna mungo</name>
    <name type="common">Black gram</name>
    <name type="synonym">Phaseolus mungo</name>
    <dbReference type="NCBI Taxonomy" id="3915"/>
    <lineage>
        <taxon>Eukaryota</taxon>
        <taxon>Viridiplantae</taxon>
        <taxon>Streptophyta</taxon>
        <taxon>Embryophyta</taxon>
        <taxon>Tracheophyta</taxon>
        <taxon>Spermatophyta</taxon>
        <taxon>Magnoliopsida</taxon>
        <taxon>eudicotyledons</taxon>
        <taxon>Gunneridae</taxon>
        <taxon>Pentapetalae</taxon>
        <taxon>rosids</taxon>
        <taxon>fabids</taxon>
        <taxon>Fabales</taxon>
        <taxon>Fabaceae</taxon>
        <taxon>Papilionoideae</taxon>
        <taxon>50 kb inversion clade</taxon>
        <taxon>NPAAA clade</taxon>
        <taxon>indigoferoid/millettioid clade</taxon>
        <taxon>Phaseoleae</taxon>
        <taxon>Vigna</taxon>
    </lineage>
</organism>
<reference evidence="2 3" key="1">
    <citation type="journal article" date="2023" name="Life. Sci Alliance">
        <title>Evolutionary insights into 3D genome organization and epigenetic landscape of Vigna mungo.</title>
        <authorList>
            <person name="Junaid A."/>
            <person name="Singh B."/>
            <person name="Bhatia S."/>
        </authorList>
    </citation>
    <scope>NUCLEOTIDE SEQUENCE [LARGE SCALE GENOMIC DNA]</scope>
    <source>
        <strain evidence="2">Urdbean</strain>
    </source>
</reference>
<evidence type="ECO:0000256" key="1">
    <source>
        <dbReference type="SAM" id="MobiDB-lite"/>
    </source>
</evidence>
<evidence type="ECO:0000313" key="2">
    <source>
        <dbReference type="EMBL" id="WVZ26902.1"/>
    </source>
</evidence>
<feature type="region of interest" description="Disordered" evidence="1">
    <location>
        <begin position="58"/>
        <end position="103"/>
    </location>
</feature>
<evidence type="ECO:0000313" key="3">
    <source>
        <dbReference type="Proteomes" id="UP001374535"/>
    </source>
</evidence>
<feature type="region of interest" description="Disordered" evidence="1">
    <location>
        <begin position="517"/>
        <end position="561"/>
    </location>
</feature>
<sequence length="561" mass="62464">MGENTGLGSLPEERRCVFESTLEPNPRKDGLGLFPDRIEWTTGKGIIRLAFQSHPRVPERATCNQGFTESGMDKEKRSTRAPTKGKRDKEPPAAPPSFPGSLPVITTRRKRIRRTATRKLVFPSGPIDVTGTFQVESEAISHAGRFLFCAIPHLEIHAEHMEFDALLPHSKSMWTSKERQPEKGSARPWFSEESFFSALFSVSWSKFGAAEILPPVHREDPCVLLPYLNARTDSGWCATMPVVVCDARLAPRLKQLYNRRCLAAVTNKALLKEDNNRPVDLSTHTEGGDRDGCYYQYQVPGESYISSWNPYPHFKLNPRLGTFRSHSDWPIFLTQMALELQLPKETNAQHMPPIGEASFIHFPYQPGHLLLKCPWSMCDLFSGRSGEMLIGEGLTGPAFPESTSIQIRSRKDNNYQNWKCAWNHTLWHTPLVVVDEDVAGRDATGEPPRMADSIISLKNGSDRRCALAKEAWAHPPIKLKGLSKVWAPDPLSEAGKDFSSDIVVFQTSAPVQAVAPIPTGSGVARKRHRGGSERTEAENLQGLRSKALADVRSPRSSTGAI</sequence>